<evidence type="ECO:0000313" key="1">
    <source>
        <dbReference type="EMBL" id="KAF6495862.1"/>
    </source>
</evidence>
<sequence>MSDSHVGKRALDQKLRNLGSSPGPATQPTETHGQIHPLLLGPQFLGLSSGLAWMVSKDQQCCSSGAPPTLLASGRDPEGLLPLFCALPLLSGRLFALSFLPFSSHQSPVVDVECCCSGVGSEARGRQRNLYGARVSMG</sequence>
<reference evidence="1 2" key="1">
    <citation type="journal article" date="2020" name="Nature">
        <title>Six reference-quality genomes reveal evolution of bat adaptations.</title>
        <authorList>
            <person name="Jebb D."/>
            <person name="Huang Z."/>
            <person name="Pippel M."/>
            <person name="Hughes G.M."/>
            <person name="Lavrichenko K."/>
            <person name="Devanna P."/>
            <person name="Winkler S."/>
            <person name="Jermiin L.S."/>
            <person name="Skirmuntt E.C."/>
            <person name="Katzourakis A."/>
            <person name="Burkitt-Gray L."/>
            <person name="Ray D.A."/>
            <person name="Sullivan K.A.M."/>
            <person name="Roscito J.G."/>
            <person name="Kirilenko B.M."/>
            <person name="Davalos L.M."/>
            <person name="Corthals A.P."/>
            <person name="Power M.L."/>
            <person name="Jones G."/>
            <person name="Ransome R.D."/>
            <person name="Dechmann D.K.N."/>
            <person name="Locatelli A.G."/>
            <person name="Puechmaille S.J."/>
            <person name="Fedrigo O."/>
            <person name="Jarvis E.D."/>
            <person name="Hiller M."/>
            <person name="Vernes S.C."/>
            <person name="Myers E.W."/>
            <person name="Teeling E.C."/>
        </authorList>
    </citation>
    <scope>NUCLEOTIDE SEQUENCE [LARGE SCALE GENOMIC DNA]</scope>
    <source>
        <strain evidence="1">MRouAeg1</strain>
        <tissue evidence="1">Muscle</tissue>
    </source>
</reference>
<organism evidence="1 2">
    <name type="scientific">Rousettus aegyptiacus</name>
    <name type="common">Egyptian fruit bat</name>
    <name type="synonym">Pteropus aegyptiacus</name>
    <dbReference type="NCBI Taxonomy" id="9407"/>
    <lineage>
        <taxon>Eukaryota</taxon>
        <taxon>Metazoa</taxon>
        <taxon>Chordata</taxon>
        <taxon>Craniata</taxon>
        <taxon>Vertebrata</taxon>
        <taxon>Euteleostomi</taxon>
        <taxon>Mammalia</taxon>
        <taxon>Eutheria</taxon>
        <taxon>Laurasiatheria</taxon>
        <taxon>Chiroptera</taxon>
        <taxon>Yinpterochiroptera</taxon>
        <taxon>Pteropodoidea</taxon>
        <taxon>Pteropodidae</taxon>
        <taxon>Rousettinae</taxon>
        <taxon>Rousettus</taxon>
    </lineage>
</organism>
<comment type="caution">
    <text evidence="1">The sequence shown here is derived from an EMBL/GenBank/DDBJ whole genome shotgun (WGS) entry which is preliminary data.</text>
</comment>
<accession>A0A7J8JIE6</accession>
<gene>
    <name evidence="1" type="ORF">HJG63_010197</name>
</gene>
<protein>
    <submittedName>
        <fullName evidence="1">Uncharacterized protein</fullName>
    </submittedName>
</protein>
<proteinExistence type="predicted"/>
<dbReference type="Proteomes" id="UP000593571">
    <property type="component" value="Unassembled WGS sequence"/>
</dbReference>
<dbReference type="AlphaFoldDB" id="A0A7J8JIE6"/>
<dbReference type="EMBL" id="JACASE010000002">
    <property type="protein sequence ID" value="KAF6495862.1"/>
    <property type="molecule type" value="Genomic_DNA"/>
</dbReference>
<evidence type="ECO:0000313" key="2">
    <source>
        <dbReference type="Proteomes" id="UP000593571"/>
    </source>
</evidence>
<name>A0A7J8JIE6_ROUAE</name>
<keyword evidence="2" id="KW-1185">Reference proteome</keyword>